<proteinExistence type="predicted"/>
<gene>
    <name evidence="1" type="ORF">MM415B03038_0009</name>
</gene>
<reference evidence="1" key="1">
    <citation type="submission" date="2020-03" db="EMBL/GenBank/DDBJ databases">
        <title>The deep terrestrial virosphere.</title>
        <authorList>
            <person name="Holmfeldt K."/>
            <person name="Nilsson E."/>
            <person name="Simone D."/>
            <person name="Lopez-Fernandez M."/>
            <person name="Wu X."/>
            <person name="de Brujin I."/>
            <person name="Lundin D."/>
            <person name="Andersson A."/>
            <person name="Bertilsson S."/>
            <person name="Dopson M."/>
        </authorList>
    </citation>
    <scope>NUCLEOTIDE SEQUENCE</scope>
    <source>
        <strain evidence="1">MM415B03038</strain>
    </source>
</reference>
<protein>
    <submittedName>
        <fullName evidence="1">Uncharacterized protein</fullName>
    </submittedName>
</protein>
<accession>A0A6M3KZU5</accession>
<evidence type="ECO:0000313" key="1">
    <source>
        <dbReference type="EMBL" id="QJA87192.1"/>
    </source>
</evidence>
<dbReference type="EMBL" id="MT142687">
    <property type="protein sequence ID" value="QJA87192.1"/>
    <property type="molecule type" value="Genomic_DNA"/>
</dbReference>
<organism evidence="1">
    <name type="scientific">viral metagenome</name>
    <dbReference type="NCBI Taxonomy" id="1070528"/>
    <lineage>
        <taxon>unclassified sequences</taxon>
        <taxon>metagenomes</taxon>
        <taxon>organismal metagenomes</taxon>
    </lineage>
</organism>
<dbReference type="AlphaFoldDB" id="A0A6M3KZU5"/>
<name>A0A6M3KZU5_9ZZZZ</name>
<sequence>MKINLTKLLEIKDRVILINYTAGTTGDNSYIQIDIGTSAPSPYSFELEY</sequence>